<dbReference type="GO" id="GO:0006355">
    <property type="term" value="P:regulation of DNA-templated transcription"/>
    <property type="evidence" value="ECO:0007669"/>
    <property type="project" value="UniProtKB-ARBA"/>
</dbReference>
<reference evidence="7" key="1">
    <citation type="submission" date="2023-07" db="EMBL/GenBank/DDBJ databases">
        <title>30 novel species of actinomycetes from the DSMZ collection.</title>
        <authorList>
            <person name="Nouioui I."/>
        </authorList>
    </citation>
    <scope>NUCLEOTIDE SEQUENCE [LARGE SCALE GENOMIC DNA]</scope>
    <source>
        <strain evidence="7">DSM 41982</strain>
    </source>
</reference>
<feature type="DNA-binding region" description="H-T-H motif" evidence="4">
    <location>
        <begin position="40"/>
        <end position="59"/>
    </location>
</feature>
<dbReference type="Proteomes" id="UP001183607">
    <property type="component" value="Unassembled WGS sequence"/>
</dbReference>
<evidence type="ECO:0000313" key="6">
    <source>
        <dbReference type="EMBL" id="MDT0414014.1"/>
    </source>
</evidence>
<dbReference type="EMBL" id="JAVRER010000001">
    <property type="protein sequence ID" value="MDT0414014.1"/>
    <property type="molecule type" value="Genomic_DNA"/>
</dbReference>
<dbReference type="PANTHER" id="PTHR30055">
    <property type="entry name" value="HTH-TYPE TRANSCRIPTIONAL REGULATOR RUTR"/>
    <property type="match status" value="1"/>
</dbReference>
<comment type="caution">
    <text evidence="6">The sequence shown here is derived from an EMBL/GenBank/DDBJ whole genome shotgun (WGS) entry which is preliminary data.</text>
</comment>
<name>A0ABD5DY45_9ACTN</name>
<evidence type="ECO:0000256" key="1">
    <source>
        <dbReference type="ARBA" id="ARBA00023015"/>
    </source>
</evidence>
<dbReference type="InterPro" id="IPR001647">
    <property type="entry name" value="HTH_TetR"/>
</dbReference>
<accession>A0ABD5DY45</accession>
<protein>
    <submittedName>
        <fullName evidence="6">Helix-turn-helix domain-containing protein</fullName>
    </submittedName>
</protein>
<dbReference type="GO" id="GO:0003677">
    <property type="term" value="F:DNA binding"/>
    <property type="evidence" value="ECO:0007669"/>
    <property type="project" value="UniProtKB-UniRule"/>
</dbReference>
<evidence type="ECO:0000256" key="2">
    <source>
        <dbReference type="ARBA" id="ARBA00023125"/>
    </source>
</evidence>
<gene>
    <name evidence="6" type="ORF">RM574_00790</name>
</gene>
<dbReference type="SUPFAM" id="SSF46689">
    <property type="entry name" value="Homeodomain-like"/>
    <property type="match status" value="1"/>
</dbReference>
<dbReference type="Pfam" id="PF00440">
    <property type="entry name" value="TetR_N"/>
    <property type="match status" value="1"/>
</dbReference>
<dbReference type="PROSITE" id="PS50977">
    <property type="entry name" value="HTH_TETR_2"/>
    <property type="match status" value="1"/>
</dbReference>
<proteinExistence type="predicted"/>
<keyword evidence="3" id="KW-0804">Transcription</keyword>
<evidence type="ECO:0000313" key="7">
    <source>
        <dbReference type="Proteomes" id="UP001183607"/>
    </source>
</evidence>
<dbReference type="RefSeq" id="WP_093854699.1">
    <property type="nucleotide sequence ID" value="NZ_JAVRER010000001.1"/>
</dbReference>
<dbReference type="AlphaFoldDB" id="A0ABD5DY45"/>
<dbReference type="Gene3D" id="1.10.357.10">
    <property type="entry name" value="Tetracycline Repressor, domain 2"/>
    <property type="match status" value="1"/>
</dbReference>
<keyword evidence="2 4" id="KW-0238">DNA-binding</keyword>
<evidence type="ECO:0000256" key="4">
    <source>
        <dbReference type="PROSITE-ProRule" id="PRU00335"/>
    </source>
</evidence>
<evidence type="ECO:0000256" key="3">
    <source>
        <dbReference type="ARBA" id="ARBA00023163"/>
    </source>
</evidence>
<dbReference type="PANTHER" id="PTHR30055:SF234">
    <property type="entry name" value="HTH-TYPE TRANSCRIPTIONAL REGULATOR BETI"/>
    <property type="match status" value="1"/>
</dbReference>
<feature type="domain" description="HTH tetR-type" evidence="5">
    <location>
        <begin position="17"/>
        <end position="77"/>
    </location>
</feature>
<organism evidence="6 7">
    <name type="scientific">Streptomyces evansiae</name>
    <dbReference type="NCBI Taxonomy" id="3075535"/>
    <lineage>
        <taxon>Bacteria</taxon>
        <taxon>Bacillati</taxon>
        <taxon>Actinomycetota</taxon>
        <taxon>Actinomycetes</taxon>
        <taxon>Kitasatosporales</taxon>
        <taxon>Streptomycetaceae</taxon>
        <taxon>Streptomyces</taxon>
    </lineage>
</organism>
<dbReference type="InterPro" id="IPR050109">
    <property type="entry name" value="HTH-type_TetR-like_transc_reg"/>
</dbReference>
<dbReference type="InterPro" id="IPR009057">
    <property type="entry name" value="Homeodomain-like_sf"/>
</dbReference>
<evidence type="ECO:0000259" key="5">
    <source>
        <dbReference type="PROSITE" id="PS50977"/>
    </source>
</evidence>
<keyword evidence="1" id="KW-0805">Transcription regulation</keyword>
<sequence length="224" mass="23995">MPALPSPAPGLRERKKLMTRQAILDAAEALFARDGYEGVTVAQIADRANISVKTLFTYFSSKEDLAFAGEDDMREELVHAVTERPAGSTPLDAVRDFLKDLARQGEGARGVEEFHIAFGSDPHLRPRLLVMYERFEDALTTALAAETGAPGAGQSARLVAVQLVALLRLLTGPETRAALGLAHDADAADSPDEVRERVLLGWIDDAAAFLAAGIGQYGPRTAEA</sequence>
<dbReference type="PRINTS" id="PR00455">
    <property type="entry name" value="HTHTETR"/>
</dbReference>